<keyword evidence="3" id="KW-1185">Reference proteome</keyword>
<organism evidence="2 3">
    <name type="scientific">Polyangium jinanense</name>
    <dbReference type="NCBI Taxonomy" id="2829994"/>
    <lineage>
        <taxon>Bacteria</taxon>
        <taxon>Pseudomonadati</taxon>
        <taxon>Myxococcota</taxon>
        <taxon>Polyangia</taxon>
        <taxon>Polyangiales</taxon>
        <taxon>Polyangiaceae</taxon>
        <taxon>Polyangium</taxon>
    </lineage>
</organism>
<evidence type="ECO:0000313" key="2">
    <source>
        <dbReference type="EMBL" id="MDC3987247.1"/>
    </source>
</evidence>
<dbReference type="AlphaFoldDB" id="A0A9X4AYL7"/>
<protein>
    <submittedName>
        <fullName evidence="2">Uncharacterized protein</fullName>
    </submittedName>
</protein>
<evidence type="ECO:0000313" key="3">
    <source>
        <dbReference type="Proteomes" id="UP001151081"/>
    </source>
</evidence>
<dbReference type="EMBL" id="JAGTJJ010000017">
    <property type="protein sequence ID" value="MDC3983908.1"/>
    <property type="molecule type" value="Genomic_DNA"/>
</dbReference>
<dbReference type="EMBL" id="JAGTJJ010000050">
    <property type="protein sequence ID" value="MDC3987247.1"/>
    <property type="molecule type" value="Genomic_DNA"/>
</dbReference>
<proteinExistence type="predicted"/>
<reference evidence="2 3" key="1">
    <citation type="submission" date="2021-04" db="EMBL/GenBank/DDBJ databases">
        <title>Genome analysis of Polyangium sp.</title>
        <authorList>
            <person name="Li Y."/>
            <person name="Wang J."/>
        </authorList>
    </citation>
    <scope>NUCLEOTIDE SEQUENCE [LARGE SCALE GENOMIC DNA]</scope>
    <source>
        <strain evidence="2 3">SDU14</strain>
    </source>
</reference>
<comment type="caution">
    <text evidence="2">The sequence shown here is derived from an EMBL/GenBank/DDBJ whole genome shotgun (WGS) entry which is preliminary data.</text>
</comment>
<evidence type="ECO:0000313" key="1">
    <source>
        <dbReference type="EMBL" id="MDC3983908.1"/>
    </source>
</evidence>
<gene>
    <name evidence="1" type="ORF">KEG57_25590</name>
    <name evidence="2" type="ORF">KEG57_42660</name>
</gene>
<accession>A0A9X4AYL7</accession>
<sequence>MPADLRPGAARRDAGGVRPLSRARVSWARGAGLAVLLALASSAAAARAEDDGPDGVYGRLDGDLDMRIGAGAAFARGGPALAAHASLLYLSSAGLYVHYTDALGTDGPAVTRSIAAGVVLEPLFLGRFATNLERGPARLDLVLDSFALGMGAFWEAPRGGTFGAEPGFEFSMGIGIPFFATATGPILGVRGALRIRPSAFTDAGPFRLIDQGALLSVTLAWRHIVPVHLVDAADRLVR</sequence>
<dbReference type="Proteomes" id="UP001151081">
    <property type="component" value="Unassembled WGS sequence"/>
</dbReference>
<name>A0A9X4AYL7_9BACT</name>